<evidence type="ECO:0000256" key="2">
    <source>
        <dbReference type="SAM" id="SignalP"/>
    </source>
</evidence>
<feature type="region of interest" description="Disordered" evidence="1">
    <location>
        <begin position="134"/>
        <end position="155"/>
    </location>
</feature>
<evidence type="ECO:0008006" key="5">
    <source>
        <dbReference type="Google" id="ProtNLM"/>
    </source>
</evidence>
<sequence>MPGRRAALAATAALLAMTCTTGSSYAAAPPEVPVPVAYEGNTELATTQKVTEYCASHPGGCRFQINRAASGDYYSAVKSLGNAVVNCTKDEITVAREITLRTASSDNLGGEITGKIAIEGTINTSGEVTAGVNGKATGEFSTPDKSKGPTATVGAEAGASGSGKIAGSLGVKGAFEGAFKLAYQRTWTTEQTEKTTYSTKVRPGDALVFGASSAMQRIAGEITTGTGLGIRRVVVDGPSTVNTSTFVADTFTVPGNTCDRLRPEGKTGTEDTTAPAPPRGLTPANLPEGSRFKDRDVLIPATS</sequence>
<feature type="region of interest" description="Disordered" evidence="1">
    <location>
        <begin position="258"/>
        <end position="303"/>
    </location>
</feature>
<dbReference type="PATRIC" id="fig|1961.12.peg.1044"/>
<feature type="signal peptide" evidence="2">
    <location>
        <begin position="1"/>
        <end position="26"/>
    </location>
</feature>
<proteinExistence type="predicted"/>
<feature type="compositionally biased region" description="Basic and acidic residues" evidence="1">
    <location>
        <begin position="259"/>
        <end position="269"/>
    </location>
</feature>
<dbReference type="InterPro" id="IPR006311">
    <property type="entry name" value="TAT_signal"/>
</dbReference>
<gene>
    <name evidence="3" type="ORF">ADK75_04900</name>
</gene>
<dbReference type="EMBL" id="LGUV01000013">
    <property type="protein sequence ID" value="KOG57346.1"/>
    <property type="molecule type" value="Genomic_DNA"/>
</dbReference>
<name>A0A0L8N3U6_STRVG</name>
<evidence type="ECO:0000313" key="4">
    <source>
        <dbReference type="Proteomes" id="UP000037084"/>
    </source>
</evidence>
<protein>
    <recommendedName>
        <fullName evidence="5">Lipoprotein</fullName>
    </recommendedName>
</protein>
<dbReference type="PROSITE" id="PS51318">
    <property type="entry name" value="TAT"/>
    <property type="match status" value="1"/>
</dbReference>
<evidence type="ECO:0000313" key="3">
    <source>
        <dbReference type="EMBL" id="KOG57346.1"/>
    </source>
</evidence>
<keyword evidence="2" id="KW-0732">Signal</keyword>
<feature type="chain" id="PRO_5005588073" description="Lipoprotein" evidence="2">
    <location>
        <begin position="27"/>
        <end position="303"/>
    </location>
</feature>
<accession>A0A0L8N3U6</accession>
<comment type="caution">
    <text evidence="3">The sequence shown here is derived from an EMBL/GenBank/DDBJ whole genome shotgun (WGS) entry which is preliminary data.</text>
</comment>
<evidence type="ECO:0000256" key="1">
    <source>
        <dbReference type="SAM" id="MobiDB-lite"/>
    </source>
</evidence>
<organism evidence="3 4">
    <name type="scientific">Streptomyces virginiae</name>
    <name type="common">Streptomyces cinnamonensis</name>
    <dbReference type="NCBI Taxonomy" id="1961"/>
    <lineage>
        <taxon>Bacteria</taxon>
        <taxon>Bacillati</taxon>
        <taxon>Actinomycetota</taxon>
        <taxon>Actinomycetes</taxon>
        <taxon>Kitasatosporales</taxon>
        <taxon>Streptomycetaceae</taxon>
        <taxon>Streptomyces</taxon>
    </lineage>
</organism>
<dbReference type="Proteomes" id="UP000037084">
    <property type="component" value="Unassembled WGS sequence"/>
</dbReference>
<reference evidence="4" key="1">
    <citation type="submission" date="2015-07" db="EMBL/GenBank/DDBJ databases">
        <authorList>
            <consortium name="Consortium for Microbial Forensics and Genomics (microFORGE)"/>
            <person name="Knight B.M."/>
            <person name="Roberts D.P."/>
            <person name="Lin D."/>
            <person name="Hari K."/>
            <person name="Fletcher J."/>
            <person name="Melcher U."/>
            <person name="Blagden T."/>
            <person name="Winegar R.A."/>
        </authorList>
    </citation>
    <scope>NUCLEOTIDE SEQUENCE [LARGE SCALE GENOMIC DNA]</scope>
    <source>
        <strain evidence="4">NRRL B-1447</strain>
    </source>
</reference>
<dbReference type="AlphaFoldDB" id="A0A0L8N3U6"/>